<proteinExistence type="predicted"/>
<reference evidence="2" key="1">
    <citation type="submission" date="2021-06" db="EMBL/GenBank/DDBJ databases">
        <authorList>
            <person name="Kallberg Y."/>
            <person name="Tangrot J."/>
            <person name="Rosling A."/>
        </authorList>
    </citation>
    <scope>NUCLEOTIDE SEQUENCE</scope>
    <source>
        <strain evidence="2">MA453B</strain>
    </source>
</reference>
<sequence>MSRRLEAQLPRGYASPIKDLRPFIVHRKNMDESEKINNFVPVHGGVVPDISSNIPPDDTHINSIPDISSKR</sequence>
<name>A0A9N9IZI3_9GLOM</name>
<gene>
    <name evidence="2" type="ORF">DERYTH_LOCUS17254</name>
</gene>
<feature type="compositionally biased region" description="Polar residues" evidence="1">
    <location>
        <begin position="61"/>
        <end position="71"/>
    </location>
</feature>
<protein>
    <submittedName>
        <fullName evidence="2">1604_t:CDS:1</fullName>
    </submittedName>
</protein>
<dbReference type="EMBL" id="CAJVPY010016052">
    <property type="protein sequence ID" value="CAG8755104.1"/>
    <property type="molecule type" value="Genomic_DNA"/>
</dbReference>
<accession>A0A9N9IZI3</accession>
<dbReference type="Proteomes" id="UP000789405">
    <property type="component" value="Unassembled WGS sequence"/>
</dbReference>
<evidence type="ECO:0000313" key="3">
    <source>
        <dbReference type="Proteomes" id="UP000789405"/>
    </source>
</evidence>
<feature type="region of interest" description="Disordered" evidence="1">
    <location>
        <begin position="50"/>
        <end position="71"/>
    </location>
</feature>
<comment type="caution">
    <text evidence="2">The sequence shown here is derived from an EMBL/GenBank/DDBJ whole genome shotgun (WGS) entry which is preliminary data.</text>
</comment>
<keyword evidence="3" id="KW-1185">Reference proteome</keyword>
<evidence type="ECO:0000313" key="2">
    <source>
        <dbReference type="EMBL" id="CAG8755104.1"/>
    </source>
</evidence>
<evidence type="ECO:0000256" key="1">
    <source>
        <dbReference type="SAM" id="MobiDB-lite"/>
    </source>
</evidence>
<organism evidence="2 3">
    <name type="scientific">Dentiscutata erythropus</name>
    <dbReference type="NCBI Taxonomy" id="1348616"/>
    <lineage>
        <taxon>Eukaryota</taxon>
        <taxon>Fungi</taxon>
        <taxon>Fungi incertae sedis</taxon>
        <taxon>Mucoromycota</taxon>
        <taxon>Glomeromycotina</taxon>
        <taxon>Glomeromycetes</taxon>
        <taxon>Diversisporales</taxon>
        <taxon>Gigasporaceae</taxon>
        <taxon>Dentiscutata</taxon>
    </lineage>
</organism>
<dbReference type="AlphaFoldDB" id="A0A9N9IZI3"/>
<dbReference type="OrthoDB" id="10649482at2759"/>